<dbReference type="RefSeq" id="WP_133635059.1">
    <property type="nucleotide sequence ID" value="NZ_SNZJ01000004.1"/>
</dbReference>
<evidence type="ECO:0000256" key="4">
    <source>
        <dbReference type="ARBA" id="ARBA00007974"/>
    </source>
</evidence>
<comment type="subcellular location">
    <subcellularLocation>
        <location evidence="2">Periplasm</location>
    </subcellularLocation>
</comment>
<dbReference type="AlphaFoldDB" id="A0A4R6ZTN1"/>
<dbReference type="GO" id="GO:0004040">
    <property type="term" value="F:amidase activity"/>
    <property type="evidence" value="ECO:0007669"/>
    <property type="project" value="InterPro"/>
</dbReference>
<dbReference type="GO" id="GO:0016798">
    <property type="term" value="F:hydrolase activity, acting on glycosyl bonds"/>
    <property type="evidence" value="ECO:0007669"/>
    <property type="project" value="UniProtKB-KW"/>
</dbReference>
<evidence type="ECO:0000256" key="8">
    <source>
        <dbReference type="ARBA" id="ARBA00022801"/>
    </source>
</evidence>
<comment type="similarity">
    <text evidence="4">In the C-terminal section; belongs to the glycosyl hydrolase 73 family.</text>
</comment>
<dbReference type="InterPro" id="IPR051056">
    <property type="entry name" value="Glycosyl_Hydrolase_73"/>
</dbReference>
<keyword evidence="9" id="KW-0326">Glycosidase</keyword>
<dbReference type="PRINTS" id="PR01002">
    <property type="entry name" value="FLGFLGJ"/>
</dbReference>
<feature type="region of interest" description="Disordered" evidence="12">
    <location>
        <begin position="142"/>
        <end position="171"/>
    </location>
</feature>
<comment type="caution">
    <text evidence="14">The sequence shown here is derived from an EMBL/GenBank/DDBJ whole genome shotgun (WGS) entry which is preliminary data.</text>
</comment>
<feature type="region of interest" description="Disordered" evidence="12">
    <location>
        <begin position="333"/>
        <end position="361"/>
    </location>
</feature>
<dbReference type="InterPro" id="IPR013377">
    <property type="entry name" value="FlgJ"/>
</dbReference>
<keyword evidence="10" id="KW-0961">Cell wall biogenesis/degradation</keyword>
<evidence type="ECO:0000256" key="9">
    <source>
        <dbReference type="ARBA" id="ARBA00023295"/>
    </source>
</evidence>
<evidence type="ECO:0000256" key="1">
    <source>
        <dbReference type="ARBA" id="ARBA00002954"/>
    </source>
</evidence>
<dbReference type="GO" id="GO:0044780">
    <property type="term" value="P:bacterial-type flagellum assembly"/>
    <property type="evidence" value="ECO:0007669"/>
    <property type="project" value="InterPro"/>
</dbReference>
<keyword evidence="14" id="KW-0282">Flagellum</keyword>
<dbReference type="Pfam" id="PF10135">
    <property type="entry name" value="Rod-binding"/>
    <property type="match status" value="1"/>
</dbReference>
<keyword evidence="14" id="KW-0969">Cilium</keyword>
<dbReference type="InterPro" id="IPR002901">
    <property type="entry name" value="MGlyc_endo_b_GlcNAc-like_dom"/>
</dbReference>
<organism evidence="14 15">
    <name type="scientific">Halomonas ventosae</name>
    <dbReference type="NCBI Taxonomy" id="229007"/>
    <lineage>
        <taxon>Bacteria</taxon>
        <taxon>Pseudomonadati</taxon>
        <taxon>Pseudomonadota</taxon>
        <taxon>Gammaproteobacteria</taxon>
        <taxon>Oceanospirillales</taxon>
        <taxon>Halomonadaceae</taxon>
        <taxon>Halomonas</taxon>
    </lineage>
</organism>
<protein>
    <recommendedName>
        <fullName evidence="5">Peptidoglycan hydrolase FlgJ</fullName>
    </recommendedName>
    <alternativeName>
        <fullName evidence="11">Muramidase FlgJ</fullName>
    </alternativeName>
</protein>
<dbReference type="InterPro" id="IPR019301">
    <property type="entry name" value="Flagellar_prot_FlgJ_N"/>
</dbReference>
<dbReference type="Gene3D" id="1.10.530.10">
    <property type="match status" value="1"/>
</dbReference>
<dbReference type="PANTHER" id="PTHR33308">
    <property type="entry name" value="PEPTIDOGLYCAN HYDROLASE FLGJ"/>
    <property type="match status" value="1"/>
</dbReference>
<keyword evidence="8" id="KW-0378">Hydrolase</keyword>
<keyword evidence="7" id="KW-1005">Bacterial flagellum biogenesis</keyword>
<dbReference type="PANTHER" id="PTHR33308:SF9">
    <property type="entry name" value="PEPTIDOGLYCAN HYDROLASE FLGJ"/>
    <property type="match status" value="1"/>
</dbReference>
<evidence type="ECO:0000313" key="14">
    <source>
        <dbReference type="EMBL" id="TDR56100.1"/>
    </source>
</evidence>
<gene>
    <name evidence="14" type="ORF">DFP85_10415</name>
</gene>
<feature type="domain" description="Mannosyl-glycoprotein endo-beta-N-acetylglucosamidase-like" evidence="13">
    <location>
        <begin position="166"/>
        <end position="319"/>
    </location>
</feature>
<keyword evidence="6" id="KW-0574">Periplasm</keyword>
<reference evidence="14 15" key="1">
    <citation type="submission" date="2019-03" db="EMBL/GenBank/DDBJ databases">
        <title>Genomic Encyclopedia of Type Strains, Phase III (KMG-III): the genomes of soil and plant-associated and newly described type strains.</title>
        <authorList>
            <person name="Whitman W."/>
        </authorList>
    </citation>
    <scope>NUCLEOTIDE SEQUENCE [LARGE SCALE GENOMIC DNA]</scope>
    <source>
        <strain evidence="14 15">CECT 5797</strain>
    </source>
</reference>
<evidence type="ECO:0000256" key="5">
    <source>
        <dbReference type="ARBA" id="ARBA00013433"/>
    </source>
</evidence>
<dbReference type="GO" id="GO:0071555">
    <property type="term" value="P:cell wall organization"/>
    <property type="evidence" value="ECO:0007669"/>
    <property type="project" value="UniProtKB-KW"/>
</dbReference>
<evidence type="ECO:0000256" key="6">
    <source>
        <dbReference type="ARBA" id="ARBA00022764"/>
    </source>
</evidence>
<comment type="similarity">
    <text evidence="3">In the N-terminal section; belongs to the FlgJ family.</text>
</comment>
<comment type="function">
    <text evidence="1">Flagellum-specific muramidase which hydrolyzes the peptidoglycan layer to assemble the rod structure in the periplasmic space.</text>
</comment>
<evidence type="ECO:0000256" key="7">
    <source>
        <dbReference type="ARBA" id="ARBA00022795"/>
    </source>
</evidence>
<evidence type="ECO:0000259" key="13">
    <source>
        <dbReference type="SMART" id="SM00047"/>
    </source>
</evidence>
<dbReference type="EMBL" id="SNZJ01000004">
    <property type="protein sequence ID" value="TDR56100.1"/>
    <property type="molecule type" value="Genomic_DNA"/>
</dbReference>
<name>A0A4R6ZTN1_9GAMM</name>
<dbReference type="Gene3D" id="2.10.70.40">
    <property type="entry name" value="peptidoglycan hydrolase"/>
    <property type="match status" value="1"/>
</dbReference>
<dbReference type="OrthoDB" id="289937at2"/>
<dbReference type="GO" id="GO:0042597">
    <property type="term" value="C:periplasmic space"/>
    <property type="evidence" value="ECO:0007669"/>
    <property type="project" value="UniProtKB-SubCell"/>
</dbReference>
<dbReference type="Proteomes" id="UP000295212">
    <property type="component" value="Unassembled WGS sequence"/>
</dbReference>
<dbReference type="NCBIfam" id="TIGR02541">
    <property type="entry name" value="flagell_FlgJ"/>
    <property type="match status" value="1"/>
</dbReference>
<proteinExistence type="inferred from homology"/>
<sequence length="361" mass="38959">MSLPDISNQFALDMQGIQRLKHSAGRNPDAGLPEAARQFEALLVNRMLKSMRDAIPESDLTNSSQTRFYTELFDQQLAQHLSGRGIGMADQLVQQLGRGDSMPPANTDELIAGIPRGNPLPLTQATFHAPENFLEALATQVNAGASPDRDSPALAKASPADSKARETELPQHKQGFIDTLAAPARHASRATGIPAELILAQAALETGWGRHGIPRQDGGNSHNLFGIKAGRHWQGTTTDIVTHEFIDGRRTRLVDTFRVYESYEDAFTDYARLISDNPRYASVLAADSPPQAARALQRSGYATDPAYADKLISVMASLGPIEDTPSRLAMAERLFGSSPASPKDPAVAADKGSITREDIDA</sequence>
<evidence type="ECO:0000313" key="15">
    <source>
        <dbReference type="Proteomes" id="UP000295212"/>
    </source>
</evidence>
<keyword evidence="14" id="KW-0966">Cell projection</keyword>
<evidence type="ECO:0000256" key="3">
    <source>
        <dbReference type="ARBA" id="ARBA00006880"/>
    </source>
</evidence>
<evidence type="ECO:0000256" key="12">
    <source>
        <dbReference type="SAM" id="MobiDB-lite"/>
    </source>
</evidence>
<dbReference type="GO" id="GO:0071973">
    <property type="term" value="P:bacterial-type flagellum-dependent cell motility"/>
    <property type="evidence" value="ECO:0007669"/>
    <property type="project" value="TreeGrafter"/>
</dbReference>
<accession>A0A4R6ZTN1</accession>
<feature type="compositionally biased region" description="Basic and acidic residues" evidence="12">
    <location>
        <begin position="162"/>
        <end position="171"/>
    </location>
</feature>
<dbReference type="Pfam" id="PF01832">
    <property type="entry name" value="Glucosaminidase"/>
    <property type="match status" value="1"/>
</dbReference>
<evidence type="ECO:0000256" key="11">
    <source>
        <dbReference type="ARBA" id="ARBA00030835"/>
    </source>
</evidence>
<evidence type="ECO:0000256" key="10">
    <source>
        <dbReference type="ARBA" id="ARBA00023316"/>
    </source>
</evidence>
<dbReference type="SMART" id="SM00047">
    <property type="entry name" value="LYZ2"/>
    <property type="match status" value="1"/>
</dbReference>
<evidence type="ECO:0000256" key="2">
    <source>
        <dbReference type="ARBA" id="ARBA00004418"/>
    </source>
</evidence>